<dbReference type="AlphaFoldDB" id="A0A6I6MI66"/>
<accession>A0A6I6MI66</accession>
<evidence type="ECO:0000313" key="3">
    <source>
        <dbReference type="Proteomes" id="UP000431269"/>
    </source>
</evidence>
<evidence type="ECO:0000256" key="1">
    <source>
        <dbReference type="SAM" id="MobiDB-lite"/>
    </source>
</evidence>
<evidence type="ECO:0000313" key="2">
    <source>
        <dbReference type="EMBL" id="QGZ94735.1"/>
    </source>
</evidence>
<organism evidence="2 3">
    <name type="scientific">Terricaulis silvestris</name>
    <dbReference type="NCBI Taxonomy" id="2686094"/>
    <lineage>
        <taxon>Bacteria</taxon>
        <taxon>Pseudomonadati</taxon>
        <taxon>Pseudomonadota</taxon>
        <taxon>Alphaproteobacteria</taxon>
        <taxon>Caulobacterales</taxon>
        <taxon>Caulobacteraceae</taxon>
        <taxon>Terricaulis</taxon>
    </lineage>
</organism>
<dbReference type="Proteomes" id="UP000431269">
    <property type="component" value="Chromosome"/>
</dbReference>
<dbReference type="EMBL" id="CP047045">
    <property type="protein sequence ID" value="QGZ94735.1"/>
    <property type="molecule type" value="Genomic_DNA"/>
</dbReference>
<reference evidence="3" key="1">
    <citation type="submission" date="2019-12" db="EMBL/GenBank/DDBJ databases">
        <title>Complete genome of Terracaulis silvestris 0127_4.</title>
        <authorList>
            <person name="Vieira S."/>
            <person name="Riedel T."/>
            <person name="Sproer C."/>
            <person name="Pascual J."/>
            <person name="Boedeker C."/>
            <person name="Overmann J."/>
        </authorList>
    </citation>
    <scope>NUCLEOTIDE SEQUENCE [LARGE SCALE GENOMIC DNA]</scope>
    <source>
        <strain evidence="3">0127_4</strain>
    </source>
</reference>
<proteinExistence type="predicted"/>
<evidence type="ECO:0008006" key="4">
    <source>
        <dbReference type="Google" id="ProtNLM"/>
    </source>
</evidence>
<dbReference type="KEGG" id="tsv:DSM104635_01565"/>
<protein>
    <recommendedName>
        <fullName evidence="4">Membrane-bound lysozyme-inhibitor of c-type lysozyme</fullName>
    </recommendedName>
</protein>
<feature type="region of interest" description="Disordered" evidence="1">
    <location>
        <begin position="1"/>
        <end position="49"/>
    </location>
</feature>
<keyword evidence="3" id="KW-1185">Reference proteome</keyword>
<gene>
    <name evidence="2" type="ORF">DSM104635_01565</name>
</gene>
<sequence length="161" mass="16196">MRSNTPHPFPGLRAAKSPGPINTNGAGHRAGNDATLGVMGPGPVASRQSGNGWRKAALAITLLTLAACSTPGPGPGDPGPDGLPPPIPLNGPIAYRCSDGTQLMVEATGSQARVAIIGGPSMVLPNAGDQYYSNGRYAFRGGGDAAQWEVGRAAPVNCRGS</sequence>
<name>A0A6I6MI66_9CAUL</name>